<keyword evidence="1" id="KW-0732">Signal</keyword>
<dbReference type="Proteomes" id="UP001556367">
    <property type="component" value="Unassembled WGS sequence"/>
</dbReference>
<accession>A0ABR3IPM1</accession>
<feature type="signal peptide" evidence="1">
    <location>
        <begin position="1"/>
        <end position="17"/>
    </location>
</feature>
<organism evidence="2 3">
    <name type="scientific">Hohenbuehelia grisea</name>
    <dbReference type="NCBI Taxonomy" id="104357"/>
    <lineage>
        <taxon>Eukaryota</taxon>
        <taxon>Fungi</taxon>
        <taxon>Dikarya</taxon>
        <taxon>Basidiomycota</taxon>
        <taxon>Agaricomycotina</taxon>
        <taxon>Agaricomycetes</taxon>
        <taxon>Agaricomycetidae</taxon>
        <taxon>Agaricales</taxon>
        <taxon>Pleurotineae</taxon>
        <taxon>Pleurotaceae</taxon>
        <taxon>Hohenbuehelia</taxon>
    </lineage>
</organism>
<evidence type="ECO:0000313" key="3">
    <source>
        <dbReference type="Proteomes" id="UP001556367"/>
    </source>
</evidence>
<feature type="chain" id="PRO_5046855404" evidence="1">
    <location>
        <begin position="18"/>
        <end position="132"/>
    </location>
</feature>
<dbReference type="EMBL" id="JASNQZ010000018">
    <property type="protein sequence ID" value="KAL0945234.1"/>
    <property type="molecule type" value="Genomic_DNA"/>
</dbReference>
<comment type="caution">
    <text evidence="2">The sequence shown here is derived from an EMBL/GenBank/DDBJ whole genome shotgun (WGS) entry which is preliminary data.</text>
</comment>
<dbReference type="Gene3D" id="2.60.20.10">
    <property type="entry name" value="Crystallins"/>
    <property type="match status" value="1"/>
</dbReference>
<sequence>MRAAFSLIFALIASATAAVIEVREPAATLEKRYELRIVMCKDLNMKGICTAINTANDGCYADFRLLTQQGGNWNDQVTSASIVPEMKDRRFSCTLYADLNCTGRSLTLTGVEYDLRTKNFNDIATSVKCRFY</sequence>
<name>A0ABR3IPM1_9AGAR</name>
<protein>
    <submittedName>
        <fullName evidence="2">Uncharacterized protein</fullName>
    </submittedName>
</protein>
<keyword evidence="3" id="KW-1185">Reference proteome</keyword>
<proteinExistence type="predicted"/>
<evidence type="ECO:0000256" key="1">
    <source>
        <dbReference type="SAM" id="SignalP"/>
    </source>
</evidence>
<evidence type="ECO:0000313" key="2">
    <source>
        <dbReference type="EMBL" id="KAL0945234.1"/>
    </source>
</evidence>
<reference evidence="3" key="1">
    <citation type="submission" date="2024-06" db="EMBL/GenBank/DDBJ databases">
        <title>Multi-omics analyses provide insights into the biosynthesis of the anticancer antibiotic pleurotin in Hohenbuehelia grisea.</title>
        <authorList>
            <person name="Weaver J.A."/>
            <person name="Alberti F."/>
        </authorList>
    </citation>
    <scope>NUCLEOTIDE SEQUENCE [LARGE SCALE GENOMIC DNA]</scope>
    <source>
        <strain evidence="3">T-177</strain>
    </source>
</reference>
<gene>
    <name evidence="2" type="ORF">HGRIS_000747</name>
</gene>